<proteinExistence type="predicted"/>
<accession>A0ABW3PPU5</accession>
<evidence type="ECO:0000313" key="2">
    <source>
        <dbReference type="Proteomes" id="UP001597169"/>
    </source>
</evidence>
<name>A0ABW3PPU5_9BACL</name>
<gene>
    <name evidence="1" type="ORF">ACFQ3J_14945</name>
</gene>
<keyword evidence="2" id="KW-1185">Reference proteome</keyword>
<dbReference type="Proteomes" id="UP001597169">
    <property type="component" value="Unassembled WGS sequence"/>
</dbReference>
<sequence>MSNDYSGTFLSLDILEHTKQVKVHIHLYREDLYSNYTGKGWD</sequence>
<organism evidence="1 2">
    <name type="scientific">Paenibacillus provencensis</name>
    <dbReference type="NCBI Taxonomy" id="441151"/>
    <lineage>
        <taxon>Bacteria</taxon>
        <taxon>Bacillati</taxon>
        <taxon>Bacillota</taxon>
        <taxon>Bacilli</taxon>
        <taxon>Bacillales</taxon>
        <taxon>Paenibacillaceae</taxon>
        <taxon>Paenibacillus</taxon>
    </lineage>
</organism>
<reference evidence="2" key="1">
    <citation type="journal article" date="2019" name="Int. J. Syst. Evol. Microbiol.">
        <title>The Global Catalogue of Microorganisms (GCM) 10K type strain sequencing project: providing services to taxonomists for standard genome sequencing and annotation.</title>
        <authorList>
            <consortium name="The Broad Institute Genomics Platform"/>
            <consortium name="The Broad Institute Genome Sequencing Center for Infectious Disease"/>
            <person name="Wu L."/>
            <person name="Ma J."/>
        </authorList>
    </citation>
    <scope>NUCLEOTIDE SEQUENCE [LARGE SCALE GENOMIC DNA]</scope>
    <source>
        <strain evidence="2">CCUG 53519</strain>
    </source>
</reference>
<comment type="caution">
    <text evidence="1">The sequence shown here is derived from an EMBL/GenBank/DDBJ whole genome shotgun (WGS) entry which is preliminary data.</text>
</comment>
<evidence type="ECO:0000313" key="1">
    <source>
        <dbReference type="EMBL" id="MFD1129469.1"/>
    </source>
</evidence>
<dbReference type="EMBL" id="JBHTKX010000001">
    <property type="protein sequence ID" value="MFD1129469.1"/>
    <property type="molecule type" value="Genomic_DNA"/>
</dbReference>
<protein>
    <submittedName>
        <fullName evidence="1">Uncharacterized protein</fullName>
    </submittedName>
</protein>